<keyword evidence="1" id="KW-0812">Transmembrane</keyword>
<dbReference type="EMBL" id="JBBMFF010000216">
    <property type="protein sequence ID" value="MEQ2511134.1"/>
    <property type="molecule type" value="Genomic_DNA"/>
</dbReference>
<keyword evidence="3" id="KW-1185">Reference proteome</keyword>
<name>A0ABV1G719_9FIRM</name>
<keyword evidence="1" id="KW-0472">Membrane</keyword>
<reference evidence="2 3" key="1">
    <citation type="submission" date="2024-03" db="EMBL/GenBank/DDBJ databases">
        <title>Human intestinal bacterial collection.</title>
        <authorList>
            <person name="Pauvert C."/>
            <person name="Hitch T.C.A."/>
            <person name="Clavel T."/>
        </authorList>
    </citation>
    <scope>NUCLEOTIDE SEQUENCE [LARGE SCALE GENOMIC DNA]</scope>
    <source>
        <strain evidence="2 3">CLA-AA-H192</strain>
    </source>
</reference>
<evidence type="ECO:0000313" key="2">
    <source>
        <dbReference type="EMBL" id="MEQ2511134.1"/>
    </source>
</evidence>
<proteinExistence type="predicted"/>
<dbReference type="Proteomes" id="UP001491552">
    <property type="component" value="Unassembled WGS sequence"/>
</dbReference>
<sequence>MRKRGAAARMALCGVLAALAVALMFLGGTVPFASIACPVLASLVLIPVYCECGWKWGLLWYAAVAALAALLAPEKEAAVLFVFFGYYPMLRKLIGRLRVRAAAWVVKLVYVNAAVFAAYGLMLYVFHLTAVMEDFAGMGKAMLAVLLVLANVTFVIYDVLIARLEVYYHVRLRPKLHL</sequence>
<evidence type="ECO:0000313" key="3">
    <source>
        <dbReference type="Proteomes" id="UP001491552"/>
    </source>
</evidence>
<feature type="transmembrane region" description="Helical" evidence="1">
    <location>
        <begin position="57"/>
        <end position="87"/>
    </location>
</feature>
<comment type="caution">
    <text evidence="2">The sequence shown here is derived from an EMBL/GenBank/DDBJ whole genome shotgun (WGS) entry which is preliminary data.</text>
</comment>
<organism evidence="2 3">
    <name type="scientific">Faecousia intestinalis</name>
    <dbReference type="NCBI Taxonomy" id="3133167"/>
    <lineage>
        <taxon>Bacteria</taxon>
        <taxon>Bacillati</taxon>
        <taxon>Bacillota</taxon>
        <taxon>Clostridia</taxon>
        <taxon>Eubacteriales</taxon>
        <taxon>Oscillospiraceae</taxon>
        <taxon>Faecousia</taxon>
    </lineage>
</organism>
<dbReference type="RefSeq" id="WP_349135844.1">
    <property type="nucleotide sequence ID" value="NZ_JBBMFF010000216.1"/>
</dbReference>
<feature type="transmembrane region" description="Helical" evidence="1">
    <location>
        <begin position="108"/>
        <end position="129"/>
    </location>
</feature>
<evidence type="ECO:0000256" key="1">
    <source>
        <dbReference type="SAM" id="Phobius"/>
    </source>
</evidence>
<protein>
    <submittedName>
        <fullName evidence="2">Uncharacterized protein</fullName>
    </submittedName>
</protein>
<keyword evidence="1" id="KW-1133">Transmembrane helix</keyword>
<gene>
    <name evidence="2" type="ORF">WMO66_07735</name>
</gene>
<feature type="transmembrane region" description="Helical" evidence="1">
    <location>
        <begin position="141"/>
        <end position="161"/>
    </location>
</feature>
<accession>A0ABV1G719</accession>